<organism evidence="1 2">
    <name type="scientific">Kitasatospora kazusensis</name>
    <dbReference type="NCBI Taxonomy" id="407974"/>
    <lineage>
        <taxon>Bacteria</taxon>
        <taxon>Bacillati</taxon>
        <taxon>Actinomycetota</taxon>
        <taxon>Actinomycetes</taxon>
        <taxon>Kitasatosporales</taxon>
        <taxon>Streptomycetaceae</taxon>
        <taxon>Kitasatospora</taxon>
    </lineage>
</organism>
<evidence type="ECO:0000313" key="1">
    <source>
        <dbReference type="EMBL" id="GAA2151814.1"/>
    </source>
</evidence>
<dbReference type="Proteomes" id="UP001422759">
    <property type="component" value="Unassembled WGS sequence"/>
</dbReference>
<comment type="caution">
    <text evidence="1">The sequence shown here is derived from an EMBL/GenBank/DDBJ whole genome shotgun (WGS) entry which is preliminary data.</text>
</comment>
<gene>
    <name evidence="1" type="ORF">GCM10009760_47640</name>
</gene>
<proteinExistence type="predicted"/>
<dbReference type="EMBL" id="BAAANT010000033">
    <property type="protein sequence ID" value="GAA2151814.1"/>
    <property type="molecule type" value="Genomic_DNA"/>
</dbReference>
<evidence type="ECO:0000313" key="2">
    <source>
        <dbReference type="Proteomes" id="UP001422759"/>
    </source>
</evidence>
<dbReference type="PANTHER" id="PTHR36849">
    <property type="entry name" value="CYTOPLASMIC PROTEIN-RELATED"/>
    <property type="match status" value="1"/>
</dbReference>
<keyword evidence="2" id="KW-1185">Reference proteome</keyword>
<evidence type="ECO:0008006" key="3">
    <source>
        <dbReference type="Google" id="ProtNLM"/>
    </source>
</evidence>
<reference evidence="1 2" key="1">
    <citation type="journal article" date="2019" name="Int. J. Syst. Evol. Microbiol.">
        <title>The Global Catalogue of Microorganisms (GCM) 10K type strain sequencing project: providing services to taxonomists for standard genome sequencing and annotation.</title>
        <authorList>
            <consortium name="The Broad Institute Genomics Platform"/>
            <consortium name="The Broad Institute Genome Sequencing Center for Infectious Disease"/>
            <person name="Wu L."/>
            <person name="Ma J."/>
        </authorList>
    </citation>
    <scope>NUCLEOTIDE SEQUENCE [LARGE SCALE GENOMIC DNA]</scope>
    <source>
        <strain evidence="1 2">JCM 14560</strain>
    </source>
</reference>
<dbReference type="PANTHER" id="PTHR36849:SF1">
    <property type="entry name" value="CYTOPLASMIC PROTEIN"/>
    <property type="match status" value="1"/>
</dbReference>
<protein>
    <recommendedName>
        <fullName evidence="3">DUF488 family protein</fullName>
    </recommendedName>
</protein>
<dbReference type="Pfam" id="PF22752">
    <property type="entry name" value="DUF488-N3i"/>
    <property type="match status" value="1"/>
</dbReference>
<accession>A0ABN3A150</accession>
<dbReference type="InterPro" id="IPR052552">
    <property type="entry name" value="YeaO-like"/>
</dbReference>
<name>A0ABN3A150_9ACTN</name>
<sequence length="217" mass="23461">MPVRYRRIHAEPGPAEGVRVLVDRLWPRGLRKEDAGFDEWLREVAPSTELRRWYGHQPERYAEFRRRYLAELAAGPAAEALGRLRTLAAAGPLTLLTATHDAALSHAAVLAELLARPAGQAAGRPPAGAGEPTCATAGLRRGGRVVLDLRVRRELPDRLDALQAQLLRLVGVAGDDDRAVARLQPEPVHARLVGVELELPCHGLSPLGCGQPPPDAP</sequence>